<dbReference type="EMBL" id="JAWZYT010000073">
    <property type="protein sequence ID" value="KAK4328498.1"/>
    <property type="molecule type" value="Genomic_DNA"/>
</dbReference>
<comment type="caution">
    <text evidence="2">The sequence shown here is derived from an EMBL/GenBank/DDBJ whole genome shotgun (WGS) entry which is preliminary data.</text>
</comment>
<name>A0AAE1QMV7_9EUCA</name>
<dbReference type="AlphaFoldDB" id="A0AAE1QMV7"/>
<feature type="region of interest" description="Disordered" evidence="1">
    <location>
        <begin position="74"/>
        <end position="99"/>
    </location>
</feature>
<sequence length="99" mass="11069">MNGAARLGVSEVGHKCRGGYMHWTPEERFQIAQVCSALGPSLAARELSKKFRKKLSKSTVRNIHKRYMETVAKTSGLNMQASPTSPPPLTTPLQYHHDY</sequence>
<keyword evidence="3" id="KW-1185">Reference proteome</keyword>
<dbReference type="Proteomes" id="UP001292094">
    <property type="component" value="Unassembled WGS sequence"/>
</dbReference>
<organism evidence="2 3">
    <name type="scientific">Petrolisthes manimaculis</name>
    <dbReference type="NCBI Taxonomy" id="1843537"/>
    <lineage>
        <taxon>Eukaryota</taxon>
        <taxon>Metazoa</taxon>
        <taxon>Ecdysozoa</taxon>
        <taxon>Arthropoda</taxon>
        <taxon>Crustacea</taxon>
        <taxon>Multicrustacea</taxon>
        <taxon>Malacostraca</taxon>
        <taxon>Eumalacostraca</taxon>
        <taxon>Eucarida</taxon>
        <taxon>Decapoda</taxon>
        <taxon>Pleocyemata</taxon>
        <taxon>Anomura</taxon>
        <taxon>Galatheoidea</taxon>
        <taxon>Porcellanidae</taxon>
        <taxon>Petrolisthes</taxon>
    </lineage>
</organism>
<proteinExistence type="predicted"/>
<evidence type="ECO:0000313" key="3">
    <source>
        <dbReference type="Proteomes" id="UP001292094"/>
    </source>
</evidence>
<evidence type="ECO:0000313" key="2">
    <source>
        <dbReference type="EMBL" id="KAK4328498.1"/>
    </source>
</evidence>
<evidence type="ECO:0000256" key="1">
    <source>
        <dbReference type="SAM" id="MobiDB-lite"/>
    </source>
</evidence>
<accession>A0AAE1QMV7</accession>
<protein>
    <submittedName>
        <fullName evidence="2">Uncharacterized protein</fullName>
    </submittedName>
</protein>
<reference evidence="2" key="1">
    <citation type="submission" date="2023-11" db="EMBL/GenBank/DDBJ databases">
        <title>Genome assemblies of two species of porcelain crab, Petrolisthes cinctipes and Petrolisthes manimaculis (Anomura: Porcellanidae).</title>
        <authorList>
            <person name="Angst P."/>
        </authorList>
    </citation>
    <scope>NUCLEOTIDE SEQUENCE</scope>
    <source>
        <strain evidence="2">PB745_02</strain>
        <tissue evidence="2">Gill</tissue>
    </source>
</reference>
<gene>
    <name evidence="2" type="ORF">Pmani_001097</name>
</gene>